<dbReference type="RefSeq" id="WP_136864263.1">
    <property type="nucleotide sequence ID" value="NZ_SWCJ01000013.1"/>
</dbReference>
<dbReference type="InterPro" id="IPR021478">
    <property type="entry name" value="DUF3131"/>
</dbReference>
<dbReference type="Proteomes" id="UP000305675">
    <property type="component" value="Unassembled WGS sequence"/>
</dbReference>
<evidence type="ECO:0000313" key="3">
    <source>
        <dbReference type="Proteomes" id="UP000305675"/>
    </source>
</evidence>
<dbReference type="Pfam" id="PF11329">
    <property type="entry name" value="DUF3131"/>
    <property type="match status" value="1"/>
</dbReference>
<evidence type="ECO:0000313" key="2">
    <source>
        <dbReference type="EMBL" id="TKB53009.1"/>
    </source>
</evidence>
<dbReference type="OrthoDB" id="9147113at2"/>
<gene>
    <name evidence="2" type="ORF">FCL42_15105</name>
</gene>
<reference evidence="2 3" key="1">
    <citation type="submission" date="2019-04" db="EMBL/GenBank/DDBJ databases">
        <authorList>
            <person name="Hwang J.C."/>
        </authorList>
    </citation>
    <scope>NUCLEOTIDE SEQUENCE [LARGE SCALE GENOMIC DNA]</scope>
    <source>
        <strain evidence="2 3">IMCC35002</strain>
    </source>
</reference>
<sequence length="447" mass="50851">MAFKQDLLNARHHLVFLVGLGVAFSLVLSLEQQEFNNDLVDKLHFSEEIPDIDPRPLTAEERQWAQAAWAYFEQNTQPVTGLANSVDGYPSTTLWDTASYLMGLISAQRLALIDGDEFEQRMGKALTSLALLPLFDDTLPNKVYDTRSLAMVNYDNTPNPRGIGWSAIDIGRVLVPFNILVWEYPQFTAQVQKVLARWNIAPMLQEGVMYGARVTNELTEFVQEGRIGYEEYASKSLSLMGQDVSQALRYTDFLRLVEIDGVQVPTDKRDPRRYKAHNYVVSESYILDGLEFGWDRISHEFAWRVYQAQQGRYQRTGQLTAVSEDNIDRPPYFVYNTVFSSGQAWHATTDTGEDADEFRSISTKAAFGWYALYQDEYAQKLIDKVSTLDSEGKGFYSGWYEKLDQTNTAITANTNGIILESLLFIREGQLLKVGRQSEPVQLALKEE</sequence>
<organism evidence="2 3">
    <name type="scientific">Ferrimonas aestuarii</name>
    <dbReference type="NCBI Taxonomy" id="2569539"/>
    <lineage>
        <taxon>Bacteria</taxon>
        <taxon>Pseudomonadati</taxon>
        <taxon>Pseudomonadota</taxon>
        <taxon>Gammaproteobacteria</taxon>
        <taxon>Alteromonadales</taxon>
        <taxon>Ferrimonadaceae</taxon>
        <taxon>Ferrimonas</taxon>
    </lineage>
</organism>
<keyword evidence="3" id="KW-1185">Reference proteome</keyword>
<feature type="domain" description="DUF3131" evidence="1">
    <location>
        <begin position="63"/>
        <end position="426"/>
    </location>
</feature>
<dbReference type="AlphaFoldDB" id="A0A4U1BKK3"/>
<dbReference type="Gene3D" id="1.50.10.140">
    <property type="match status" value="1"/>
</dbReference>
<name>A0A4U1BKK3_9GAMM</name>
<proteinExistence type="predicted"/>
<dbReference type="EMBL" id="SWCJ01000013">
    <property type="protein sequence ID" value="TKB53009.1"/>
    <property type="molecule type" value="Genomic_DNA"/>
</dbReference>
<protein>
    <submittedName>
        <fullName evidence="2">DUF3131 domain-containing protein</fullName>
    </submittedName>
</protein>
<accession>A0A4U1BKK3</accession>
<evidence type="ECO:0000259" key="1">
    <source>
        <dbReference type="Pfam" id="PF11329"/>
    </source>
</evidence>
<comment type="caution">
    <text evidence="2">The sequence shown here is derived from an EMBL/GenBank/DDBJ whole genome shotgun (WGS) entry which is preliminary data.</text>
</comment>